<feature type="compositionally biased region" description="Pro residues" evidence="1">
    <location>
        <begin position="566"/>
        <end position="581"/>
    </location>
</feature>
<dbReference type="AlphaFoldDB" id="A0A3N2BE88"/>
<feature type="region of interest" description="Disordered" evidence="1">
    <location>
        <begin position="489"/>
        <end position="517"/>
    </location>
</feature>
<reference evidence="3 4" key="1">
    <citation type="submission" date="2018-11" db="EMBL/GenBank/DDBJ databases">
        <title>Sequencing the genomes of 1000 actinobacteria strains.</title>
        <authorList>
            <person name="Klenk H.-P."/>
        </authorList>
    </citation>
    <scope>NUCLEOTIDE SEQUENCE [LARGE SCALE GENOMIC DNA]</scope>
    <source>
        <strain evidence="3 4">DSM 11294</strain>
    </source>
</reference>
<feature type="region of interest" description="Disordered" evidence="1">
    <location>
        <begin position="561"/>
        <end position="600"/>
    </location>
</feature>
<comment type="caution">
    <text evidence="3">The sequence shown here is derived from an EMBL/GenBank/DDBJ whole genome shotgun (WGS) entry which is preliminary data.</text>
</comment>
<evidence type="ECO:0000313" key="3">
    <source>
        <dbReference type="EMBL" id="ROR73571.1"/>
    </source>
</evidence>
<keyword evidence="2" id="KW-1133">Transmembrane helix</keyword>
<protein>
    <submittedName>
        <fullName evidence="3">Uncharacterized protein</fullName>
    </submittedName>
</protein>
<proteinExistence type="predicted"/>
<feature type="transmembrane region" description="Helical" evidence="2">
    <location>
        <begin position="607"/>
        <end position="628"/>
    </location>
</feature>
<dbReference type="Proteomes" id="UP000280668">
    <property type="component" value="Unassembled WGS sequence"/>
</dbReference>
<name>A0A3N2BE88_9MICO</name>
<gene>
    <name evidence="3" type="ORF">EDD31_1958</name>
</gene>
<keyword evidence="4" id="KW-1185">Reference proteome</keyword>
<sequence>MGGENSLPVLFTANLKGRTTMTARTSRAWGLTAALGMAGALLAAPALGVPAPQEPQALTLNEFGTATFTTSAVSEFSGTGEPGAEIAGELRYVDLELAEGGADPEEVEPLVLDPVTVSEAGTWQLELEAQIDRGAMLVVLEQSLEGEVVDGLLAQIVVFTPTSITSVAEGETFDVDEAPAEASGGIDPVLGRLTLAPEAPFTVEASLSGDAEGLLDVVIDDGSWSVDFDGQLEVGDYTLTIDHEFDLGAIFDDELPPVPPSDVAVLQQQDPAEVEFVNAIAPVSVSFSVVEPEEPVEPADVTLDHFTDYTLYTGPITTLSGTGEPGAEVTVEANVYELIMGDDLGAFEYGPTEVAADGTWILELDPVIARGSVDLFVEQIAGDDVRSEASVGFVEVFEATTITSITMGEEFELDAAPTGAAGTVDPELDGYGTFFGEVESINITTGAVLSDGTTETATEVAIVDGEWTTDFGDALEVGDYTLTIEHELEPRNEQPGPTPGPTPLSGAASTSPATDRGQDEFAAAAQPLAAQPLAEVQPLAVEQPPANELASAVVTFSVVAAEEEPPPPAEEPSPTDEPTPTPTEDDVDAGGPPGTGALPETGLDSSLLLYVLGGILLIGTGTGALLSVRSTATQ</sequence>
<evidence type="ECO:0000256" key="2">
    <source>
        <dbReference type="SAM" id="Phobius"/>
    </source>
</evidence>
<dbReference type="EMBL" id="RKHK01000001">
    <property type="protein sequence ID" value="ROR73571.1"/>
    <property type="molecule type" value="Genomic_DNA"/>
</dbReference>
<keyword evidence="2" id="KW-0472">Membrane</keyword>
<evidence type="ECO:0000256" key="1">
    <source>
        <dbReference type="SAM" id="MobiDB-lite"/>
    </source>
</evidence>
<keyword evidence="2" id="KW-0812">Transmembrane</keyword>
<organism evidence="3 4">
    <name type="scientific">Bogoriella caseilytica</name>
    <dbReference type="NCBI Taxonomy" id="56055"/>
    <lineage>
        <taxon>Bacteria</taxon>
        <taxon>Bacillati</taxon>
        <taxon>Actinomycetota</taxon>
        <taxon>Actinomycetes</taxon>
        <taxon>Micrococcales</taxon>
        <taxon>Bogoriellaceae</taxon>
        <taxon>Bogoriella</taxon>
    </lineage>
</organism>
<evidence type="ECO:0000313" key="4">
    <source>
        <dbReference type="Proteomes" id="UP000280668"/>
    </source>
</evidence>
<accession>A0A3N2BE88</accession>